<organism evidence="2 3">
    <name type="scientific">Niastella yeongjuensis</name>
    <dbReference type="NCBI Taxonomy" id="354355"/>
    <lineage>
        <taxon>Bacteria</taxon>
        <taxon>Pseudomonadati</taxon>
        <taxon>Bacteroidota</taxon>
        <taxon>Chitinophagia</taxon>
        <taxon>Chitinophagales</taxon>
        <taxon>Chitinophagaceae</taxon>
        <taxon>Niastella</taxon>
    </lineage>
</organism>
<proteinExistence type="predicted"/>
<evidence type="ECO:0000313" key="2">
    <source>
        <dbReference type="EMBL" id="OQP38771.1"/>
    </source>
</evidence>
<reference evidence="3" key="1">
    <citation type="submission" date="2016-04" db="EMBL/GenBank/DDBJ databases">
        <authorList>
            <person name="Chen L."/>
            <person name="Zhuang W."/>
            <person name="Wang G."/>
        </authorList>
    </citation>
    <scope>NUCLEOTIDE SEQUENCE [LARGE SCALE GENOMIC DNA]</scope>
    <source>
        <strain evidence="3">17621</strain>
    </source>
</reference>
<dbReference type="PROSITE" id="PS51257">
    <property type="entry name" value="PROKAR_LIPOPROTEIN"/>
    <property type="match status" value="1"/>
</dbReference>
<evidence type="ECO:0000256" key="1">
    <source>
        <dbReference type="SAM" id="Phobius"/>
    </source>
</evidence>
<dbReference type="AlphaFoldDB" id="A0A1V9DY62"/>
<dbReference type="OrthoDB" id="1509157at2"/>
<keyword evidence="1" id="KW-0812">Transmembrane</keyword>
<keyword evidence="1" id="KW-1133">Transmembrane helix</keyword>
<gene>
    <name evidence="2" type="ORF">A4H97_18815</name>
</gene>
<accession>A0A1V9DY62</accession>
<dbReference type="Proteomes" id="UP000192610">
    <property type="component" value="Unassembled WGS sequence"/>
</dbReference>
<dbReference type="EMBL" id="LVXG01000082">
    <property type="protein sequence ID" value="OQP38771.1"/>
    <property type="molecule type" value="Genomic_DNA"/>
</dbReference>
<sequence>MVKHINCRRQGWAITAVIILFGVILIISCIDKKSKKELFVKRSVCNNIWREKYLVSSGGAHSAELYSDYITDSVNFRVYIGSHDEYGGFDYNCNGDSLFVRKVMNNDDGSASIIDSSIFRLSVLRKEHKFE</sequence>
<protein>
    <submittedName>
        <fullName evidence="2">Uncharacterized protein</fullName>
    </submittedName>
</protein>
<keyword evidence="3" id="KW-1185">Reference proteome</keyword>
<comment type="caution">
    <text evidence="2">The sequence shown here is derived from an EMBL/GenBank/DDBJ whole genome shotgun (WGS) entry which is preliminary data.</text>
</comment>
<dbReference type="RefSeq" id="WP_081204779.1">
    <property type="nucleotide sequence ID" value="NZ_FOCZ01000004.1"/>
</dbReference>
<dbReference type="STRING" id="354355.SAMN05660816_02640"/>
<name>A0A1V9DY62_9BACT</name>
<feature type="transmembrane region" description="Helical" evidence="1">
    <location>
        <begin position="12"/>
        <end position="30"/>
    </location>
</feature>
<keyword evidence="1" id="KW-0472">Membrane</keyword>
<evidence type="ECO:0000313" key="3">
    <source>
        <dbReference type="Proteomes" id="UP000192610"/>
    </source>
</evidence>